<gene>
    <name evidence="1" type="ORF">WICPIJ_007299</name>
</gene>
<dbReference type="EMBL" id="JAEUBG010004252">
    <property type="protein sequence ID" value="KAH3681740.1"/>
    <property type="molecule type" value="Genomic_DNA"/>
</dbReference>
<comment type="caution">
    <text evidence="1">The sequence shown here is derived from an EMBL/GenBank/DDBJ whole genome shotgun (WGS) entry which is preliminary data.</text>
</comment>
<dbReference type="Proteomes" id="UP000774326">
    <property type="component" value="Unassembled WGS sequence"/>
</dbReference>
<dbReference type="OrthoDB" id="10632965at2759"/>
<protein>
    <submittedName>
        <fullName evidence="1">Uncharacterized protein</fullName>
    </submittedName>
</protein>
<accession>A0A9P8TK75</accession>
<reference evidence="1" key="2">
    <citation type="submission" date="2021-01" db="EMBL/GenBank/DDBJ databases">
        <authorList>
            <person name="Schikora-Tamarit M.A."/>
        </authorList>
    </citation>
    <scope>NUCLEOTIDE SEQUENCE</scope>
    <source>
        <strain evidence="1">CBS2887</strain>
    </source>
</reference>
<evidence type="ECO:0000313" key="2">
    <source>
        <dbReference type="Proteomes" id="UP000774326"/>
    </source>
</evidence>
<evidence type="ECO:0000313" key="1">
    <source>
        <dbReference type="EMBL" id="KAH3681740.1"/>
    </source>
</evidence>
<keyword evidence="2" id="KW-1185">Reference proteome</keyword>
<reference evidence="1" key="1">
    <citation type="journal article" date="2021" name="Open Biol.">
        <title>Shared evolutionary footprints suggest mitochondrial oxidative damage underlies multiple complex I losses in fungi.</title>
        <authorList>
            <person name="Schikora-Tamarit M.A."/>
            <person name="Marcet-Houben M."/>
            <person name="Nosek J."/>
            <person name="Gabaldon T."/>
        </authorList>
    </citation>
    <scope>NUCLEOTIDE SEQUENCE</scope>
    <source>
        <strain evidence="1">CBS2887</strain>
    </source>
</reference>
<organism evidence="1 2">
    <name type="scientific">Wickerhamomyces pijperi</name>
    <name type="common">Yeast</name>
    <name type="synonym">Pichia pijperi</name>
    <dbReference type="NCBI Taxonomy" id="599730"/>
    <lineage>
        <taxon>Eukaryota</taxon>
        <taxon>Fungi</taxon>
        <taxon>Dikarya</taxon>
        <taxon>Ascomycota</taxon>
        <taxon>Saccharomycotina</taxon>
        <taxon>Saccharomycetes</taxon>
        <taxon>Phaffomycetales</taxon>
        <taxon>Wickerhamomycetaceae</taxon>
        <taxon>Wickerhamomyces</taxon>
    </lineage>
</organism>
<dbReference type="AlphaFoldDB" id="A0A9P8TK75"/>
<name>A0A9P8TK75_WICPI</name>
<proteinExistence type="predicted"/>
<sequence length="149" mass="16396">MDGTSNILEGSSSNNKSGLQNKALARDNLILQPPEKEFVGFCWVSLVKPRPKRIEAALASALSDSISTELLDLFDSLVVLLLLRQQLLSPHIGIQHGLNSTDLRPSDFLFHVKNRHVLRDVQLSSGQGLQQRGLTNTVLTNDTVSVTIR</sequence>